<evidence type="ECO:0000259" key="3">
    <source>
        <dbReference type="Pfam" id="PF00535"/>
    </source>
</evidence>
<organism evidence="4">
    <name type="scientific">Tetraodon nigroviridis</name>
    <name type="common">Spotted green pufferfish</name>
    <name type="synonym">Chelonodon nigroviridis</name>
    <dbReference type="NCBI Taxonomy" id="99883"/>
    <lineage>
        <taxon>Eukaryota</taxon>
        <taxon>Metazoa</taxon>
        <taxon>Chordata</taxon>
        <taxon>Craniata</taxon>
        <taxon>Vertebrata</taxon>
        <taxon>Euteleostomi</taxon>
        <taxon>Actinopterygii</taxon>
        <taxon>Neopterygii</taxon>
        <taxon>Teleostei</taxon>
        <taxon>Neoteleostei</taxon>
        <taxon>Acanthomorphata</taxon>
        <taxon>Eupercaria</taxon>
        <taxon>Tetraodontiformes</taxon>
        <taxon>Tetradontoidea</taxon>
        <taxon>Tetraodontidae</taxon>
        <taxon>Tetraodon</taxon>
    </lineage>
</organism>
<gene>
    <name evidence="4" type="ORF">GSTENG00030560001</name>
</gene>
<dbReference type="GO" id="GO:0004653">
    <property type="term" value="F:polypeptide N-acetylgalactosaminyltransferase activity"/>
    <property type="evidence" value="ECO:0007669"/>
    <property type="project" value="TreeGrafter"/>
</dbReference>
<evidence type="ECO:0000313" key="4">
    <source>
        <dbReference type="EMBL" id="CAG09323.1"/>
    </source>
</evidence>
<dbReference type="PANTHER" id="PTHR11675:SF130">
    <property type="entry name" value="POLYPEPTIDE N-ACETYLGALACTOSAMINYLTRANSFERASE 5"/>
    <property type="match status" value="1"/>
</dbReference>
<dbReference type="Gene3D" id="3.90.550.10">
    <property type="entry name" value="Spore Coat Polysaccharide Biosynthesis Protein SpsA, Chain A"/>
    <property type="match status" value="1"/>
</dbReference>
<sequence>QKAGVHRVQHLDATLVPRDAKAVGQFGQAVLVSSSEDAQVRERWDEGFFNVYLSDRIPVDRAVPDTRPESCAQSLIHDDLPSTSVIFCFVDEVWSTLLRSVHSVLNRSPLHLLREIILVDDFSTKEYLKGPLDKYMAQFPKVRIIRLQERQGLIRARLAGAAAATGEVLTFLDSHVECNVGWLEPLLERIYLDRRKVPCPVIEVINDKDMSYMLVDNFQRGIFKWPLVFGWSPVPEAHIKKHNLTISDPIRYGPAGRRGRFRFQLRGSKRSLSCAADVQSWLEASSPSSENTSTSWVPTTPAWTCGVERTWRFLSRHSLDLDVRRGDRDHPLLPRGTHLQGAEPVQIPQRQAEDSGAEPGQGGRGLAGRVQGPVLRPRLPPPAGQRPGHRKPDRAEGAEEEAQMQELQVVPGKGVSRHGRSAGQSRGSGGAPHSGFRVPSHVSGGGASG</sequence>
<feature type="region of interest" description="Disordered" evidence="2">
    <location>
        <begin position="324"/>
        <end position="449"/>
    </location>
</feature>
<name>Q4RQK9_TETNG</name>
<dbReference type="GO" id="GO:0005794">
    <property type="term" value="C:Golgi apparatus"/>
    <property type="evidence" value="ECO:0007669"/>
    <property type="project" value="TreeGrafter"/>
</dbReference>
<dbReference type="Pfam" id="PF00535">
    <property type="entry name" value="Glycos_transf_2"/>
    <property type="match status" value="1"/>
</dbReference>
<dbReference type="InterPro" id="IPR029044">
    <property type="entry name" value="Nucleotide-diphossugar_trans"/>
</dbReference>
<comment type="caution">
    <text evidence="4">The sequence shown here is derived from an EMBL/GenBank/DDBJ whole genome shotgun (WGS) entry which is preliminary data.</text>
</comment>
<reference evidence="4" key="1">
    <citation type="journal article" date="2004" name="Nature">
        <title>Genome duplication in the teleost fish Tetraodon nigroviridis reveals the early vertebrate proto-karyotype.</title>
        <authorList>
            <person name="Jaillon O."/>
            <person name="Aury J.-M."/>
            <person name="Brunet F."/>
            <person name="Petit J.-L."/>
            <person name="Stange-Thomann N."/>
            <person name="Mauceli E."/>
            <person name="Bouneau L."/>
            <person name="Fischer C."/>
            <person name="Ozouf-Costaz C."/>
            <person name="Bernot A."/>
            <person name="Nicaud S."/>
            <person name="Jaffe D."/>
            <person name="Fisher S."/>
            <person name="Lutfalla G."/>
            <person name="Dossat C."/>
            <person name="Segurens B."/>
            <person name="Dasilva C."/>
            <person name="Salanoubat M."/>
            <person name="Levy M."/>
            <person name="Boudet N."/>
            <person name="Castellano S."/>
            <person name="Anthouard V."/>
            <person name="Jubin C."/>
            <person name="Castelli V."/>
            <person name="Katinka M."/>
            <person name="Vacherie B."/>
            <person name="Biemont C."/>
            <person name="Skalli Z."/>
            <person name="Cattolico L."/>
            <person name="Poulain J."/>
            <person name="De Berardinis V."/>
            <person name="Cruaud C."/>
            <person name="Duprat S."/>
            <person name="Brottier P."/>
            <person name="Coutanceau J.-P."/>
            <person name="Gouzy J."/>
            <person name="Parra G."/>
            <person name="Lardier G."/>
            <person name="Chapple C."/>
            <person name="McKernan K.J."/>
            <person name="McEwan P."/>
            <person name="Bosak S."/>
            <person name="Kellis M."/>
            <person name="Volff J.-N."/>
            <person name="Guigo R."/>
            <person name="Zody M.C."/>
            <person name="Mesirov J."/>
            <person name="Lindblad-Toh K."/>
            <person name="Birren B."/>
            <person name="Nusbaum C."/>
            <person name="Kahn D."/>
            <person name="Robinson-Rechavi M."/>
            <person name="Laudet V."/>
            <person name="Schachter V."/>
            <person name="Quetier F."/>
            <person name="Saurin W."/>
            <person name="Scarpelli C."/>
            <person name="Wincker P."/>
            <person name="Lander E.S."/>
            <person name="Weissenbach J."/>
            <person name="Roest Crollius H."/>
        </authorList>
    </citation>
    <scope>NUCLEOTIDE SEQUENCE [LARGE SCALE GENOMIC DNA]</scope>
</reference>
<evidence type="ECO:0000256" key="1">
    <source>
        <dbReference type="ARBA" id="ARBA00023157"/>
    </source>
</evidence>
<evidence type="ECO:0000256" key="2">
    <source>
        <dbReference type="SAM" id="MobiDB-lite"/>
    </source>
</evidence>
<dbReference type="EMBL" id="CAAE01015004">
    <property type="protein sequence ID" value="CAG09323.1"/>
    <property type="molecule type" value="Genomic_DNA"/>
</dbReference>
<feature type="non-terminal residue" evidence="4">
    <location>
        <position position="1"/>
    </location>
</feature>
<accession>Q4RQK9</accession>
<dbReference type="SUPFAM" id="SSF53448">
    <property type="entry name" value="Nucleotide-diphospho-sugar transferases"/>
    <property type="match status" value="1"/>
</dbReference>
<dbReference type="OrthoDB" id="9982049at2759"/>
<dbReference type="AlphaFoldDB" id="Q4RQK9"/>
<keyword evidence="1" id="KW-1015">Disulfide bond</keyword>
<dbReference type="KEGG" id="tng:GSTEN00030560G001"/>
<dbReference type="GO" id="GO:0006493">
    <property type="term" value="P:protein O-linked glycosylation"/>
    <property type="evidence" value="ECO:0007669"/>
    <property type="project" value="TreeGrafter"/>
</dbReference>
<feature type="domain" description="Glycosyltransferase 2-like" evidence="3">
    <location>
        <begin position="84"/>
        <end position="231"/>
    </location>
</feature>
<reference evidence="4" key="2">
    <citation type="submission" date="2004-02" db="EMBL/GenBank/DDBJ databases">
        <authorList>
            <consortium name="Genoscope"/>
            <consortium name="Whitehead Institute Centre for Genome Research"/>
        </authorList>
    </citation>
    <scope>NUCLEOTIDE SEQUENCE</scope>
</reference>
<protein>
    <submittedName>
        <fullName evidence="4">(spotted green pufferfish) hypothetical protein</fullName>
    </submittedName>
</protein>
<proteinExistence type="predicted"/>
<dbReference type="InterPro" id="IPR001173">
    <property type="entry name" value="Glyco_trans_2-like"/>
</dbReference>
<dbReference type="PANTHER" id="PTHR11675">
    <property type="entry name" value="N-ACETYLGALACTOSAMINYLTRANSFERASE"/>
    <property type="match status" value="1"/>
</dbReference>